<dbReference type="Proteomes" id="UP000103899">
    <property type="component" value="Segment"/>
</dbReference>
<organism evidence="2 3">
    <name type="scientific">miniopterid betaherpesvirus 1</name>
    <dbReference type="NCBI Taxonomy" id="3070189"/>
    <lineage>
        <taxon>Viruses</taxon>
        <taxon>Duplodnaviria</taxon>
        <taxon>Heunggongvirae</taxon>
        <taxon>Peploviricota</taxon>
        <taxon>Herviviricetes</taxon>
        <taxon>Herpesvirales</taxon>
        <taxon>Orthoherpesviridae</taxon>
        <taxon>Betaherpesvirinae</taxon>
        <taxon>Quwivirus</taxon>
        <taxon>Quwivirus miniopteridbeta1</taxon>
    </lineage>
</organism>
<dbReference type="RefSeq" id="YP_010797166.1">
    <property type="nucleotide sequence ID" value="NC_076129.1"/>
</dbReference>
<keyword evidence="1" id="KW-0812">Transmembrane</keyword>
<sequence>MIYLIRLQCVFICLLYIQQGYGQYTCDSPNAVISSYWRALDMDVFECASFIRPCTRKMKMIVNGKDVTKSCELLYSWSIRYTHHHIRTATCLLYLEDKGKWVNGSVFTLHDQDFVFSNASQYRCTRSGVNSTFKLGSFAWESEHLNVGYGPEKNETGLRDCGFCVRRSNKNVYISDAFKINDQMVHCLAATTNNVNIVRSSYCVEILIYFLLTYFIFVM</sequence>
<reference evidence="2 3" key="1">
    <citation type="journal article" date="2012" name="J. Virol.">
        <title>A Novel Bat Herpesvirus Encodes Homologues of Major Histocompatibility Complex Classes I and II, C-Type Lectin, and a Unique Family of Immune-Related Genes.</title>
        <authorList>
            <person name="Zhang H."/>
            <person name="Todd S."/>
            <person name="Tachedjian M."/>
            <person name="Barr J.A."/>
            <person name="Luo M."/>
            <person name="Yu M."/>
            <person name="Marsh G.A."/>
            <person name="Crameri G."/>
            <person name="Wang L.F."/>
        </authorList>
    </citation>
    <scope>NUCLEOTIDE SEQUENCE [LARGE SCALE GENOMIC DNA]</scope>
    <source>
        <strain evidence="2">B7D8</strain>
    </source>
</reference>
<dbReference type="GeneID" id="80534869"/>
<dbReference type="EMBL" id="JQ805139">
    <property type="protein sequence ID" value="AFK83979.1"/>
    <property type="molecule type" value="Genomic_DNA"/>
</dbReference>
<evidence type="ECO:0000256" key="1">
    <source>
        <dbReference type="SAM" id="Phobius"/>
    </source>
</evidence>
<proteinExistence type="predicted"/>
<evidence type="ECO:0000313" key="3">
    <source>
        <dbReference type="Proteomes" id="UP000103899"/>
    </source>
</evidence>
<keyword evidence="1" id="KW-1133">Transmembrane helix</keyword>
<evidence type="ECO:0000313" key="2">
    <source>
        <dbReference type="EMBL" id="AFK83979.1"/>
    </source>
</evidence>
<name>I3VQD5_9BETA</name>
<keyword evidence="1" id="KW-0472">Membrane</keyword>
<feature type="transmembrane region" description="Helical" evidence="1">
    <location>
        <begin position="197"/>
        <end position="217"/>
    </location>
</feature>
<accession>I3VQD5</accession>
<dbReference type="KEGG" id="vg:80534869"/>
<keyword evidence="3" id="KW-1185">Reference proteome</keyword>
<protein>
    <submittedName>
        <fullName evidence="2">B149</fullName>
    </submittedName>
</protein>